<evidence type="ECO:0000256" key="4">
    <source>
        <dbReference type="ARBA" id="ARBA00022692"/>
    </source>
</evidence>
<keyword evidence="5 8" id="KW-1133">Transmembrane helix</keyword>
<feature type="transmembrane region" description="Helical" evidence="8">
    <location>
        <begin position="140"/>
        <end position="160"/>
    </location>
</feature>
<dbReference type="AlphaFoldDB" id="A0A316G7T2"/>
<evidence type="ECO:0000256" key="3">
    <source>
        <dbReference type="ARBA" id="ARBA00022679"/>
    </source>
</evidence>
<evidence type="ECO:0000256" key="6">
    <source>
        <dbReference type="ARBA" id="ARBA00023136"/>
    </source>
</evidence>
<comment type="caution">
    <text evidence="9">The sequence shown here is derived from an EMBL/GenBank/DDBJ whole genome shotgun (WGS) entry which is preliminary data.</text>
</comment>
<dbReference type="SUPFAM" id="SSF53448">
    <property type="entry name" value="Nucleotide-diphospho-sugar transferases"/>
    <property type="match status" value="1"/>
</dbReference>
<reference evidence="9 10" key="1">
    <citation type="submission" date="2018-05" db="EMBL/GenBank/DDBJ databases">
        <title>Genomic Encyclopedia of Type Strains, Phase IV (KMG-IV): sequencing the most valuable type-strain genomes for metagenomic binning, comparative biology and taxonomic classification.</title>
        <authorList>
            <person name="Goeker M."/>
        </authorList>
    </citation>
    <scope>NUCLEOTIDE SEQUENCE [LARGE SCALE GENOMIC DNA]</scope>
    <source>
        <strain evidence="9 10">DSM 103371</strain>
    </source>
</reference>
<dbReference type="PANTHER" id="PTHR43867:SF2">
    <property type="entry name" value="CELLULOSE SYNTHASE CATALYTIC SUBUNIT A [UDP-FORMING]"/>
    <property type="match status" value="1"/>
</dbReference>
<feature type="region of interest" description="Disordered" evidence="7">
    <location>
        <begin position="18"/>
        <end position="46"/>
    </location>
</feature>
<evidence type="ECO:0000256" key="7">
    <source>
        <dbReference type="SAM" id="MobiDB-lite"/>
    </source>
</evidence>
<dbReference type="Gene3D" id="3.90.550.10">
    <property type="entry name" value="Spore Coat Polysaccharide Biosynthesis Protein SpsA, Chain A"/>
    <property type="match status" value="1"/>
</dbReference>
<gene>
    <name evidence="9" type="ORF">C8D95_103276</name>
</gene>
<dbReference type="InterPro" id="IPR029044">
    <property type="entry name" value="Nucleotide-diphossugar_trans"/>
</dbReference>
<dbReference type="EMBL" id="QGGV01000003">
    <property type="protein sequence ID" value="PWK57039.1"/>
    <property type="molecule type" value="Genomic_DNA"/>
</dbReference>
<evidence type="ECO:0000256" key="8">
    <source>
        <dbReference type="SAM" id="Phobius"/>
    </source>
</evidence>
<dbReference type="PANTHER" id="PTHR43867">
    <property type="entry name" value="CELLULOSE SYNTHASE CATALYTIC SUBUNIT A [UDP-FORMING]"/>
    <property type="match status" value="1"/>
</dbReference>
<dbReference type="GO" id="GO:0016020">
    <property type="term" value="C:membrane"/>
    <property type="evidence" value="ECO:0007669"/>
    <property type="project" value="UniProtKB-SubCell"/>
</dbReference>
<dbReference type="Proteomes" id="UP000245390">
    <property type="component" value="Unassembled WGS sequence"/>
</dbReference>
<dbReference type="Pfam" id="PF13641">
    <property type="entry name" value="Glyco_tranf_2_3"/>
    <property type="match status" value="1"/>
</dbReference>
<feature type="transmembrane region" description="Helical" evidence="8">
    <location>
        <begin position="471"/>
        <end position="496"/>
    </location>
</feature>
<evidence type="ECO:0000256" key="1">
    <source>
        <dbReference type="ARBA" id="ARBA00004141"/>
    </source>
</evidence>
<keyword evidence="10" id="KW-1185">Reference proteome</keyword>
<accession>A0A316G7T2</accession>
<evidence type="ECO:0000313" key="9">
    <source>
        <dbReference type="EMBL" id="PWK57039.1"/>
    </source>
</evidence>
<evidence type="ECO:0000313" key="10">
    <source>
        <dbReference type="Proteomes" id="UP000245390"/>
    </source>
</evidence>
<comment type="subcellular location">
    <subcellularLocation>
        <location evidence="1">Membrane</location>
        <topology evidence="1">Multi-pass membrane protein</topology>
    </subcellularLocation>
</comment>
<dbReference type="InterPro" id="IPR050321">
    <property type="entry name" value="Glycosyltr_2/OpgH_subfam"/>
</dbReference>
<evidence type="ECO:0000256" key="2">
    <source>
        <dbReference type="ARBA" id="ARBA00022676"/>
    </source>
</evidence>
<proteinExistence type="predicted"/>
<evidence type="ECO:0000256" key="5">
    <source>
        <dbReference type="ARBA" id="ARBA00022989"/>
    </source>
</evidence>
<feature type="transmembrane region" description="Helical" evidence="8">
    <location>
        <begin position="508"/>
        <end position="532"/>
    </location>
</feature>
<name>A0A316G7T2_9RHOB</name>
<keyword evidence="4 8" id="KW-0812">Transmembrane</keyword>
<organism evidence="9 10">
    <name type="scientific">Silicimonas algicola</name>
    <dbReference type="NCBI Taxonomy" id="1826607"/>
    <lineage>
        <taxon>Bacteria</taxon>
        <taxon>Pseudomonadati</taxon>
        <taxon>Pseudomonadota</taxon>
        <taxon>Alphaproteobacteria</taxon>
        <taxon>Rhodobacterales</taxon>
        <taxon>Paracoccaceae</taxon>
    </lineage>
</organism>
<keyword evidence="2" id="KW-0328">Glycosyltransferase</keyword>
<keyword evidence="3 9" id="KW-0808">Transferase</keyword>
<protein>
    <submittedName>
        <fullName evidence="9">Cellulose synthase/poly-beta-1,6-N-acetylglucosamine synthase-like glycosyltransferase</fullName>
    </submittedName>
</protein>
<dbReference type="GO" id="GO:0016757">
    <property type="term" value="F:glycosyltransferase activity"/>
    <property type="evidence" value="ECO:0007669"/>
    <property type="project" value="UniProtKB-KW"/>
</dbReference>
<feature type="transmembrane region" description="Helical" evidence="8">
    <location>
        <begin position="166"/>
        <end position="189"/>
    </location>
</feature>
<sequence length="591" mass="65691">MEAATDLRLRCRAPLSSLRPKTPLRLPPSSRADFDRAPGPSSAGRADARALDRIGLETALSQRVLPMERAGWVTPVACTDIDVFTRLEPGLTARLGPVVFRRKAERDILAEIERLRAPYLARRAETRTPARESCRGWSGARTGAIAVLVASLGLAVTLAWPRAAVLALAAWTALTLVSVTLLRSLGALVEFRHARRMARTWTSRRPDPPLGPLPRISLLVPLYRETEIASRLVERLGRLAYPRHRMEVCLILEASDTATADALDAASLPPFMRVVRVPDGACRTKPRAMNYAFDFTQGDIVGIYDAEDRPARDQLLKIAQAFSRAGPEVACLQGVLDFYNPRQSWLTRCFTIDYAAWFRLVLPGLVRLGFVIPLGGTTVFFRRAALESLGRWDAQNVTEDADLGLRLARHGFRCAFVPTVTEEEATASVPAWIRQRSRWIKGYWVTWAVHMRDPLRLLGDLGPLRFIGVQILFLGTLSQFVLAPVLWSFWLIVFGLPHPLTHVAPPGVVPALAALFFFCEVATMAILAASVATPRGSWLIKWVPLMHLYFPLAALASWKGMAELVTRPFYWDKTQHGLTVNRSRPASQAHL</sequence>
<keyword evidence="6 8" id="KW-0472">Membrane</keyword>